<feature type="transmembrane region" description="Helical" evidence="14">
    <location>
        <begin position="161"/>
        <end position="186"/>
    </location>
</feature>
<dbReference type="Gene3D" id="1.20.1730.10">
    <property type="entry name" value="Sodium/glucose cotransporter"/>
    <property type="match status" value="1"/>
</dbReference>
<evidence type="ECO:0000256" key="2">
    <source>
        <dbReference type="ARBA" id="ARBA00006434"/>
    </source>
</evidence>
<evidence type="ECO:0000256" key="9">
    <source>
        <dbReference type="ARBA" id="ARBA00023065"/>
    </source>
</evidence>
<dbReference type="InterPro" id="IPR011851">
    <property type="entry name" value="Na/Pro_symporter"/>
</dbReference>
<keyword evidence="11 14" id="KW-0739">Sodium transport</keyword>
<proteinExistence type="inferred from homology"/>
<evidence type="ECO:0000256" key="3">
    <source>
        <dbReference type="ARBA" id="ARBA00022448"/>
    </source>
</evidence>
<keyword evidence="8 14" id="KW-0915">Sodium</keyword>
<dbReference type="InterPro" id="IPR001734">
    <property type="entry name" value="Na/solute_symporter"/>
</dbReference>
<keyword evidence="5 14" id="KW-0812">Transmembrane</keyword>
<evidence type="ECO:0000313" key="15">
    <source>
        <dbReference type="EMBL" id="NKN32595.1"/>
    </source>
</evidence>
<feature type="transmembrane region" description="Helical" evidence="14">
    <location>
        <begin position="193"/>
        <end position="217"/>
    </location>
</feature>
<keyword evidence="16" id="KW-1185">Reference proteome</keyword>
<comment type="similarity">
    <text evidence="2 13">Belongs to the sodium:solute symporter (SSF) (TC 2.A.21) family.</text>
</comment>
<dbReference type="Proteomes" id="UP000740754">
    <property type="component" value="Unassembled WGS sequence"/>
</dbReference>
<feature type="transmembrane region" description="Helical" evidence="14">
    <location>
        <begin position="237"/>
        <end position="255"/>
    </location>
</feature>
<dbReference type="InterPro" id="IPR050277">
    <property type="entry name" value="Sodium:Solute_Symporter"/>
</dbReference>
<keyword evidence="9 14" id="KW-0406">Ion transport</keyword>
<keyword evidence="10 14" id="KW-0472">Membrane</keyword>
<dbReference type="PANTHER" id="PTHR48086:SF3">
    <property type="entry name" value="SODIUM_PROLINE SYMPORTER"/>
    <property type="match status" value="1"/>
</dbReference>
<keyword evidence="7 14" id="KW-1133">Transmembrane helix</keyword>
<comment type="function">
    <text evidence="14">Catalyzes the sodium-dependent uptake of extracellular L-proline.</text>
</comment>
<feature type="transmembrane region" description="Helical" evidence="14">
    <location>
        <begin position="77"/>
        <end position="96"/>
    </location>
</feature>
<dbReference type="Pfam" id="PF00474">
    <property type="entry name" value="SSF"/>
    <property type="match status" value="1"/>
</dbReference>
<feature type="transmembrane region" description="Helical" evidence="14">
    <location>
        <begin position="125"/>
        <end position="149"/>
    </location>
</feature>
<evidence type="ECO:0000256" key="6">
    <source>
        <dbReference type="ARBA" id="ARBA00022847"/>
    </source>
</evidence>
<feature type="transmembrane region" description="Helical" evidence="14">
    <location>
        <begin position="6"/>
        <end position="27"/>
    </location>
</feature>
<dbReference type="NCBIfam" id="TIGR02121">
    <property type="entry name" value="Na_Pro_sym"/>
    <property type="match status" value="1"/>
</dbReference>
<organism evidence="15 16">
    <name type="scientific">Marichromatium bheemlicum</name>
    <dbReference type="NCBI Taxonomy" id="365339"/>
    <lineage>
        <taxon>Bacteria</taxon>
        <taxon>Pseudomonadati</taxon>
        <taxon>Pseudomonadota</taxon>
        <taxon>Gammaproteobacteria</taxon>
        <taxon>Chromatiales</taxon>
        <taxon>Chromatiaceae</taxon>
        <taxon>Marichromatium</taxon>
    </lineage>
</organism>
<evidence type="ECO:0000256" key="13">
    <source>
        <dbReference type="RuleBase" id="RU362091"/>
    </source>
</evidence>
<dbReference type="PROSITE" id="PS00457">
    <property type="entry name" value="NA_SOLUT_SYMP_2"/>
    <property type="match status" value="1"/>
</dbReference>
<dbReference type="PROSITE" id="PS00456">
    <property type="entry name" value="NA_SOLUT_SYMP_1"/>
    <property type="match status" value="1"/>
</dbReference>
<dbReference type="InterPro" id="IPR018212">
    <property type="entry name" value="Na/solute_symporter_CS"/>
</dbReference>
<comment type="subcellular location">
    <subcellularLocation>
        <location evidence="14">Cell inner membrane</location>
        <topology evidence="14">Multi-pass membrane protein</topology>
    </subcellularLocation>
    <subcellularLocation>
        <location evidence="1">Cell membrane</location>
        <topology evidence="1">Multi-pass membrane protein</topology>
    </subcellularLocation>
</comment>
<keyword evidence="3 14" id="KW-0813">Transport</keyword>
<gene>
    <name evidence="15" type="primary">putP</name>
    <name evidence="15" type="ORF">HF203_05100</name>
</gene>
<protein>
    <recommendedName>
        <fullName evidence="14">Sodium/proline symporter</fullName>
    </recommendedName>
    <alternativeName>
        <fullName evidence="14">Proline permease</fullName>
    </alternativeName>
</protein>
<feature type="transmembrane region" description="Helical" evidence="14">
    <location>
        <begin position="403"/>
        <end position="423"/>
    </location>
</feature>
<dbReference type="PANTHER" id="PTHR48086">
    <property type="entry name" value="SODIUM/PROLINE SYMPORTER-RELATED"/>
    <property type="match status" value="1"/>
</dbReference>
<keyword evidence="4" id="KW-1003">Cell membrane</keyword>
<accession>A0ABX1I8R4</accession>
<keyword evidence="14" id="KW-0997">Cell inner membrane</keyword>
<dbReference type="RefSeq" id="WP_168667284.1">
    <property type="nucleotide sequence ID" value="NZ_JAAXKX010000004.1"/>
</dbReference>
<feature type="transmembrane region" description="Helical" evidence="14">
    <location>
        <begin position="279"/>
        <end position="302"/>
    </location>
</feature>
<comment type="caution">
    <text evidence="15">The sequence shown here is derived from an EMBL/GenBank/DDBJ whole genome shotgun (WGS) entry which is preliminary data.</text>
</comment>
<feature type="transmembrane region" description="Helical" evidence="14">
    <location>
        <begin position="454"/>
        <end position="475"/>
    </location>
</feature>
<evidence type="ECO:0000256" key="14">
    <source>
        <dbReference type="RuleBase" id="RU366012"/>
    </source>
</evidence>
<keyword evidence="14" id="KW-0029">Amino-acid transport</keyword>
<evidence type="ECO:0000256" key="7">
    <source>
        <dbReference type="ARBA" id="ARBA00022989"/>
    </source>
</evidence>
<evidence type="ECO:0000256" key="10">
    <source>
        <dbReference type="ARBA" id="ARBA00023136"/>
    </source>
</evidence>
<evidence type="ECO:0000256" key="8">
    <source>
        <dbReference type="ARBA" id="ARBA00023053"/>
    </source>
</evidence>
<evidence type="ECO:0000256" key="5">
    <source>
        <dbReference type="ARBA" id="ARBA00022692"/>
    </source>
</evidence>
<dbReference type="PROSITE" id="PS50283">
    <property type="entry name" value="NA_SOLUT_SYMP_3"/>
    <property type="match status" value="1"/>
</dbReference>
<evidence type="ECO:0000313" key="16">
    <source>
        <dbReference type="Proteomes" id="UP000740754"/>
    </source>
</evidence>
<dbReference type="NCBIfam" id="TIGR00813">
    <property type="entry name" value="sss"/>
    <property type="match status" value="1"/>
</dbReference>
<keyword evidence="6 14" id="KW-0769">Symport</keyword>
<dbReference type="CDD" id="cd11475">
    <property type="entry name" value="SLC5sbd_PutP"/>
    <property type="match status" value="1"/>
</dbReference>
<evidence type="ECO:0000256" key="12">
    <source>
        <dbReference type="ARBA" id="ARBA00033708"/>
    </source>
</evidence>
<reference evidence="15 16" key="1">
    <citation type="submission" date="2020-04" db="EMBL/GenBank/DDBJ databases">
        <title>Draft Whole-Genome sequence of Marichromatium bheemlicum DSM 18632, type strain.</title>
        <authorList>
            <person name="Kyndt J.A."/>
            <person name="Meyer T.E."/>
        </authorList>
    </citation>
    <scope>NUCLEOTIDE SEQUENCE [LARGE SCALE GENOMIC DNA]</scope>
    <source>
        <strain evidence="15 16">DSM 18632</strain>
    </source>
</reference>
<feature type="transmembrane region" description="Helical" evidence="14">
    <location>
        <begin position="372"/>
        <end position="391"/>
    </location>
</feature>
<name>A0ABX1I8R4_9GAMM</name>
<evidence type="ECO:0000256" key="11">
    <source>
        <dbReference type="ARBA" id="ARBA00023201"/>
    </source>
</evidence>
<dbReference type="EMBL" id="JAAXKX010000004">
    <property type="protein sequence ID" value="NKN32595.1"/>
    <property type="molecule type" value="Genomic_DNA"/>
</dbReference>
<sequence>MTHDPIIISITFSIYFIIVLLIGWYAYQRTRDLSDFILGGRRLGSGVAALSASASDMSGWLLLGLPGFAYAAGLESIWLAGGLLFGTWLNWMVVAARLRVFSYAYGNALTLPEYFSNRFADTSGLLRGIAAVFILLFFLIYTASGLVAGGKLFESVFGLPYIWAVAIAVLSIIVYTAIGGFLAVSWTDVMQGLLMAAALIAVPLLAISLAGGGNSAIDQLNALNPELLDPMTKIDGTAIGWIGIVSLAAWGLGYFGQPHVLARFQAIASPRMVPTARRIAVTWVALTLIGATLTGLTGIIALDAPLLDDARETVFIVMVNTLFHPVIAGILLAAILAAIMSTADSQLLVSSSAFTEDVYRTLMRREASERELVMIGRAAVVSIALFAFALATDPDAMVLDLVAYAWAGFGAAFGAPLVFSLYWRRMTRHGALAGIVVGGLTVVVWKQLDGGLFALYEIVPGMLFSALAIVVVSLLDRQGQARLGERFDEVREQLRVEMRG</sequence>
<dbReference type="InterPro" id="IPR038377">
    <property type="entry name" value="Na/Glc_symporter_sf"/>
</dbReference>
<evidence type="ECO:0000256" key="1">
    <source>
        <dbReference type="ARBA" id="ARBA00004651"/>
    </source>
</evidence>
<feature type="transmembrane region" description="Helical" evidence="14">
    <location>
        <begin position="314"/>
        <end position="339"/>
    </location>
</feature>
<feature type="transmembrane region" description="Helical" evidence="14">
    <location>
        <begin position="430"/>
        <end position="448"/>
    </location>
</feature>
<comment type="catalytic activity">
    <reaction evidence="12">
        <text>L-proline(in) + Na(+)(in) = L-proline(out) + Na(+)(out)</text>
        <dbReference type="Rhea" id="RHEA:28967"/>
        <dbReference type="ChEBI" id="CHEBI:29101"/>
        <dbReference type="ChEBI" id="CHEBI:60039"/>
    </reaction>
</comment>
<evidence type="ECO:0000256" key="4">
    <source>
        <dbReference type="ARBA" id="ARBA00022475"/>
    </source>
</evidence>